<evidence type="ECO:0000313" key="2">
    <source>
        <dbReference type="EMBL" id="QIQ01306.1"/>
    </source>
</evidence>
<dbReference type="EMBL" id="CP050177">
    <property type="protein sequence ID" value="QIQ01306.1"/>
    <property type="molecule type" value="Genomic_DNA"/>
</dbReference>
<evidence type="ECO:0000313" key="3">
    <source>
        <dbReference type="Proteomes" id="UP000501179"/>
    </source>
</evidence>
<proteinExistence type="predicted"/>
<evidence type="ECO:0000256" key="1">
    <source>
        <dbReference type="SAM" id="MobiDB-lite"/>
    </source>
</evidence>
<dbReference type="AlphaFoldDB" id="A0A6G9GTA5"/>
<protein>
    <submittedName>
        <fullName evidence="2">Uncharacterized protein</fullName>
    </submittedName>
</protein>
<sequence>MIPDRSRTAYQESAAGLARRALGALRGTGGTAMVAEHVEQAEDPGAALAAVRILGADTFAPVLLTGEALPPQDAEAVALALTAFPPARDVTPAPPEGPEGPWVMAWRDWGTATLLALFDGGATGAPPTAPAPPPPPGAARSAASGGAEDWAGWSVRMGQLSTLALPALDGPVHDAARAAPLALARGATRAVLRRDYPTAARITRWLAWLRADGVSLALDPVPLAEHIEVMAGGDRVALDAAIARRLMAGG</sequence>
<dbReference type="KEGG" id="slia:HA039_02460"/>
<accession>A0A6G9GTA5</accession>
<keyword evidence="3" id="KW-1185">Reference proteome</keyword>
<feature type="compositionally biased region" description="Pro residues" evidence="1">
    <location>
        <begin position="127"/>
        <end position="137"/>
    </location>
</feature>
<feature type="region of interest" description="Disordered" evidence="1">
    <location>
        <begin position="120"/>
        <end position="145"/>
    </location>
</feature>
<dbReference type="Proteomes" id="UP000501179">
    <property type="component" value="Chromosome"/>
</dbReference>
<organism evidence="2 3">
    <name type="scientific">Streptomyces liangshanensis</name>
    <dbReference type="NCBI Taxonomy" id="2717324"/>
    <lineage>
        <taxon>Bacteria</taxon>
        <taxon>Bacillati</taxon>
        <taxon>Actinomycetota</taxon>
        <taxon>Actinomycetes</taxon>
        <taxon>Kitasatosporales</taxon>
        <taxon>Streptomycetaceae</taxon>
        <taxon>Streptomyces</taxon>
    </lineage>
</organism>
<reference evidence="2 3" key="1">
    <citation type="submission" date="2020-03" db="EMBL/GenBank/DDBJ databases">
        <title>A novel species.</title>
        <authorList>
            <person name="Gao J."/>
        </authorList>
    </citation>
    <scope>NUCLEOTIDE SEQUENCE [LARGE SCALE GENOMIC DNA]</scope>
    <source>
        <strain evidence="2 3">QMT-12</strain>
    </source>
</reference>
<gene>
    <name evidence="2" type="ORF">HA039_02460</name>
</gene>
<name>A0A6G9GTA5_9ACTN</name>